<evidence type="ECO:0000259" key="7">
    <source>
        <dbReference type="PROSITE" id="PS50112"/>
    </source>
</evidence>
<dbReference type="NCBIfam" id="TIGR00229">
    <property type="entry name" value="sensory_box"/>
    <property type="match status" value="2"/>
</dbReference>
<keyword evidence="5" id="KW-0418">Kinase</keyword>
<dbReference type="PROSITE" id="PS50109">
    <property type="entry name" value="HIS_KIN"/>
    <property type="match status" value="1"/>
</dbReference>
<dbReference type="InterPro" id="IPR005467">
    <property type="entry name" value="His_kinase_dom"/>
</dbReference>
<evidence type="ECO:0000259" key="8">
    <source>
        <dbReference type="PROSITE" id="PS50113"/>
    </source>
</evidence>
<dbReference type="PANTHER" id="PTHR43304:SF1">
    <property type="entry name" value="PAC DOMAIN-CONTAINING PROTEIN"/>
    <property type="match status" value="1"/>
</dbReference>
<accession>A0A1G7X0L6</accession>
<keyword evidence="3" id="KW-0597">Phosphoprotein</keyword>
<dbReference type="FunFam" id="3.30.565.10:FF:000006">
    <property type="entry name" value="Sensor histidine kinase WalK"/>
    <property type="match status" value="1"/>
</dbReference>
<dbReference type="InterPro" id="IPR000014">
    <property type="entry name" value="PAS"/>
</dbReference>
<comment type="catalytic activity">
    <reaction evidence="1">
        <text>ATP + protein L-histidine = ADP + protein N-phospho-L-histidine.</text>
        <dbReference type="EC" id="2.7.13.3"/>
    </reaction>
</comment>
<evidence type="ECO:0000313" key="9">
    <source>
        <dbReference type="EMBL" id="SDG77696.1"/>
    </source>
</evidence>
<dbReference type="PANTHER" id="PTHR43304">
    <property type="entry name" value="PHYTOCHROME-LIKE PROTEIN CPH1"/>
    <property type="match status" value="1"/>
</dbReference>
<dbReference type="Pfam" id="PF13426">
    <property type="entry name" value="PAS_9"/>
    <property type="match status" value="1"/>
</dbReference>
<dbReference type="SMART" id="SM00091">
    <property type="entry name" value="PAS"/>
    <property type="match status" value="3"/>
</dbReference>
<dbReference type="CDD" id="cd00082">
    <property type="entry name" value="HisKA"/>
    <property type="match status" value="1"/>
</dbReference>
<name>A0A1G7X0L6_9PROT</name>
<dbReference type="InterPro" id="IPR036097">
    <property type="entry name" value="HisK_dim/P_sf"/>
</dbReference>
<evidence type="ECO:0000259" key="6">
    <source>
        <dbReference type="PROSITE" id="PS50109"/>
    </source>
</evidence>
<dbReference type="STRING" id="83401.SAMN05421742_102388"/>
<feature type="domain" description="PAS" evidence="7">
    <location>
        <begin position="142"/>
        <end position="212"/>
    </location>
</feature>
<keyword evidence="10" id="KW-1185">Reference proteome</keyword>
<dbReference type="PRINTS" id="PR00344">
    <property type="entry name" value="BCTRLSENSOR"/>
</dbReference>
<evidence type="ECO:0000256" key="3">
    <source>
        <dbReference type="ARBA" id="ARBA00022553"/>
    </source>
</evidence>
<dbReference type="InterPro" id="IPR035965">
    <property type="entry name" value="PAS-like_dom_sf"/>
</dbReference>
<dbReference type="InterPro" id="IPR001610">
    <property type="entry name" value="PAC"/>
</dbReference>
<dbReference type="Gene3D" id="1.10.287.130">
    <property type="match status" value="1"/>
</dbReference>
<dbReference type="InterPro" id="IPR004358">
    <property type="entry name" value="Sig_transdc_His_kin-like_C"/>
</dbReference>
<proteinExistence type="predicted"/>
<keyword evidence="4" id="KW-0808">Transferase</keyword>
<dbReference type="EC" id="2.7.13.3" evidence="2"/>
<feature type="domain" description="PAC" evidence="8">
    <location>
        <begin position="89"/>
        <end position="141"/>
    </location>
</feature>
<dbReference type="CDD" id="cd00130">
    <property type="entry name" value="PAS"/>
    <property type="match status" value="2"/>
</dbReference>
<evidence type="ECO:0000256" key="4">
    <source>
        <dbReference type="ARBA" id="ARBA00022679"/>
    </source>
</evidence>
<dbReference type="SMART" id="SM00387">
    <property type="entry name" value="HATPase_c"/>
    <property type="match status" value="1"/>
</dbReference>
<reference evidence="10" key="1">
    <citation type="submission" date="2016-10" db="EMBL/GenBank/DDBJ databases">
        <authorList>
            <person name="Varghese N."/>
            <person name="Submissions S."/>
        </authorList>
    </citation>
    <scope>NUCLEOTIDE SEQUENCE [LARGE SCALE GENOMIC DNA]</scope>
    <source>
        <strain evidence="10">930I</strain>
    </source>
</reference>
<feature type="domain" description="PAS" evidence="7">
    <location>
        <begin position="15"/>
        <end position="85"/>
    </location>
</feature>
<dbReference type="Gene3D" id="3.30.565.10">
    <property type="entry name" value="Histidine kinase-like ATPase, C-terminal domain"/>
    <property type="match status" value="1"/>
</dbReference>
<dbReference type="Pfam" id="PF08448">
    <property type="entry name" value="PAS_4"/>
    <property type="match status" value="1"/>
</dbReference>
<dbReference type="PROSITE" id="PS50112">
    <property type="entry name" value="PAS"/>
    <property type="match status" value="2"/>
</dbReference>
<dbReference type="PROSITE" id="PS50113">
    <property type="entry name" value="PAC"/>
    <property type="match status" value="1"/>
</dbReference>
<dbReference type="SMART" id="SM00086">
    <property type="entry name" value="PAC"/>
    <property type="match status" value="2"/>
</dbReference>
<dbReference type="InterPro" id="IPR013655">
    <property type="entry name" value="PAS_fold_3"/>
</dbReference>
<protein>
    <recommendedName>
        <fullName evidence="2">histidine kinase</fullName>
        <ecNumber evidence="2">2.7.13.3</ecNumber>
    </recommendedName>
</protein>
<dbReference type="SUPFAM" id="SSF55785">
    <property type="entry name" value="PYP-like sensor domain (PAS domain)"/>
    <property type="match status" value="3"/>
</dbReference>
<dbReference type="InterPro" id="IPR003594">
    <property type="entry name" value="HATPase_dom"/>
</dbReference>
<dbReference type="Proteomes" id="UP000217076">
    <property type="component" value="Unassembled WGS sequence"/>
</dbReference>
<dbReference type="Pfam" id="PF00512">
    <property type="entry name" value="HisKA"/>
    <property type="match status" value="1"/>
</dbReference>
<gene>
    <name evidence="9" type="ORF">SAMN05421742_102388</name>
</gene>
<dbReference type="SUPFAM" id="SSF55874">
    <property type="entry name" value="ATPase domain of HSP90 chaperone/DNA topoisomerase II/histidine kinase"/>
    <property type="match status" value="1"/>
</dbReference>
<evidence type="ECO:0000256" key="5">
    <source>
        <dbReference type="ARBA" id="ARBA00022777"/>
    </source>
</evidence>
<dbReference type="GO" id="GO:0000155">
    <property type="term" value="F:phosphorelay sensor kinase activity"/>
    <property type="evidence" value="ECO:0007669"/>
    <property type="project" value="InterPro"/>
</dbReference>
<feature type="domain" description="Histidine kinase" evidence="6">
    <location>
        <begin position="409"/>
        <end position="625"/>
    </location>
</feature>
<evidence type="ECO:0000313" key="10">
    <source>
        <dbReference type="Proteomes" id="UP000217076"/>
    </source>
</evidence>
<organism evidence="9 10">
    <name type="scientific">Roseospirillum parvum</name>
    <dbReference type="NCBI Taxonomy" id="83401"/>
    <lineage>
        <taxon>Bacteria</taxon>
        <taxon>Pseudomonadati</taxon>
        <taxon>Pseudomonadota</taxon>
        <taxon>Alphaproteobacteria</taxon>
        <taxon>Rhodospirillales</taxon>
        <taxon>Rhodospirillaceae</taxon>
        <taxon>Roseospirillum</taxon>
    </lineage>
</organism>
<dbReference type="AlphaFoldDB" id="A0A1G7X0L6"/>
<evidence type="ECO:0000256" key="2">
    <source>
        <dbReference type="ARBA" id="ARBA00012438"/>
    </source>
</evidence>
<evidence type="ECO:0000256" key="1">
    <source>
        <dbReference type="ARBA" id="ARBA00000085"/>
    </source>
</evidence>
<dbReference type="InterPro" id="IPR013656">
    <property type="entry name" value="PAS_4"/>
</dbReference>
<dbReference type="Pfam" id="PF02518">
    <property type="entry name" value="HATPase_c"/>
    <property type="match status" value="1"/>
</dbReference>
<dbReference type="SMART" id="SM00388">
    <property type="entry name" value="HisKA"/>
    <property type="match status" value="1"/>
</dbReference>
<sequence>MTRPADPVAEAPGFVLDTLKATFTHSSVGFSLVGLDGAYLWVNDAFCRMVGRPWEELRDLTFRDLTHPDDLPTSDQLAGRLFAGGIDSARIEKRYSRANGQTMRAIVHLSLIRDADGHPGCVAGLLEDITERHAAVEALATAERSNRALLDAAPDAAFLFRPDGHLLACNATFAGRFGKRPQDIIGSDLFTLFPPQLAASRRARTDQVAASGIPAVIEDVREGLHFENHIHPIPGPDGTVALLAGHSRDITGRVHESARLRRNEAILNQVAEQTGAAFCQLRVPPGRPERARLVYLSESAESLLGQPPAALLAAGPNVLLGDSLRDESNGAAANRAERLAALTQGAPWQGEVKITAQGTPRWLKVTLTPDPQPDGGTIYNGVLIDITDSRRAWEELERSNQDLQQFAYVASHDLQEPLRMVTSFLQLLERRYADRLDDEGRQIIHYAVEGAVRMRNLILDLLDYSRVSFSVHHPGPLDLGPIVARVRHDLALTVHESNAEIVIDPLPRVQADPAHMAQLFTNLIGNALKYRAAERPPRVRVAAHDDAPPGQVHISVTDNGIGIDPAFFGRIFQIFQRLHPRDAYPGTGVGLALCQRIVERLGGRIWVESTPGAGSTFHVILPTAQPPAPG</sequence>
<dbReference type="SUPFAM" id="SSF47384">
    <property type="entry name" value="Homodimeric domain of signal transducing histidine kinase"/>
    <property type="match status" value="1"/>
</dbReference>
<dbReference type="Pfam" id="PF08447">
    <property type="entry name" value="PAS_3"/>
    <property type="match status" value="1"/>
</dbReference>
<dbReference type="InterPro" id="IPR000700">
    <property type="entry name" value="PAS-assoc_C"/>
</dbReference>
<dbReference type="RefSeq" id="WP_176787623.1">
    <property type="nucleotide sequence ID" value="NZ_FNCV01000002.1"/>
</dbReference>
<dbReference type="InterPro" id="IPR052162">
    <property type="entry name" value="Sensor_kinase/Photoreceptor"/>
</dbReference>
<dbReference type="InterPro" id="IPR036890">
    <property type="entry name" value="HATPase_C_sf"/>
</dbReference>
<dbReference type="Gene3D" id="3.30.450.20">
    <property type="entry name" value="PAS domain"/>
    <property type="match status" value="3"/>
</dbReference>
<dbReference type="EMBL" id="FNCV01000002">
    <property type="protein sequence ID" value="SDG77696.1"/>
    <property type="molecule type" value="Genomic_DNA"/>
</dbReference>
<dbReference type="InterPro" id="IPR003661">
    <property type="entry name" value="HisK_dim/P_dom"/>
</dbReference>